<dbReference type="GO" id="GO:0008270">
    <property type="term" value="F:zinc ion binding"/>
    <property type="evidence" value="ECO:0007669"/>
    <property type="project" value="UniProtKB-KW"/>
</dbReference>
<evidence type="ECO:0000256" key="5">
    <source>
        <dbReference type="PROSITE-ProRule" id="PRU00042"/>
    </source>
</evidence>
<evidence type="ECO:0000313" key="7">
    <source>
        <dbReference type="EMBL" id="GFG39745.1"/>
    </source>
</evidence>
<organism evidence="7 8">
    <name type="scientific">Coptotermes formosanus</name>
    <name type="common">Formosan subterranean termite</name>
    <dbReference type="NCBI Taxonomy" id="36987"/>
    <lineage>
        <taxon>Eukaryota</taxon>
        <taxon>Metazoa</taxon>
        <taxon>Ecdysozoa</taxon>
        <taxon>Arthropoda</taxon>
        <taxon>Hexapoda</taxon>
        <taxon>Insecta</taxon>
        <taxon>Pterygota</taxon>
        <taxon>Neoptera</taxon>
        <taxon>Polyneoptera</taxon>
        <taxon>Dictyoptera</taxon>
        <taxon>Blattodea</taxon>
        <taxon>Blattoidea</taxon>
        <taxon>Termitoidae</taxon>
        <taxon>Rhinotermitidae</taxon>
        <taxon>Coptotermes</taxon>
    </lineage>
</organism>
<dbReference type="InParanoid" id="A0A6L2Q9Y9"/>
<dbReference type="GO" id="GO:0000981">
    <property type="term" value="F:DNA-binding transcription factor activity, RNA polymerase II-specific"/>
    <property type="evidence" value="ECO:0007669"/>
    <property type="project" value="TreeGrafter"/>
</dbReference>
<keyword evidence="4" id="KW-0862">Zinc</keyword>
<dbReference type="SMART" id="SM00355">
    <property type="entry name" value="ZnF_C2H2"/>
    <property type="match status" value="3"/>
</dbReference>
<dbReference type="InterPro" id="IPR013087">
    <property type="entry name" value="Znf_C2H2_type"/>
</dbReference>
<feature type="domain" description="C2H2-type" evidence="6">
    <location>
        <begin position="401"/>
        <end position="428"/>
    </location>
</feature>
<dbReference type="AlphaFoldDB" id="A0A6L2Q9Y9"/>
<evidence type="ECO:0000256" key="1">
    <source>
        <dbReference type="ARBA" id="ARBA00022723"/>
    </source>
</evidence>
<dbReference type="SUPFAM" id="SSF57667">
    <property type="entry name" value="beta-beta-alpha zinc fingers"/>
    <property type="match status" value="1"/>
</dbReference>
<dbReference type="Proteomes" id="UP000502823">
    <property type="component" value="Unassembled WGS sequence"/>
</dbReference>
<evidence type="ECO:0000256" key="3">
    <source>
        <dbReference type="ARBA" id="ARBA00022771"/>
    </source>
</evidence>
<dbReference type="Gene3D" id="3.30.160.60">
    <property type="entry name" value="Classic Zinc Finger"/>
    <property type="match status" value="1"/>
</dbReference>
<evidence type="ECO:0000259" key="6">
    <source>
        <dbReference type="PROSITE" id="PS50157"/>
    </source>
</evidence>
<evidence type="ECO:0000313" key="8">
    <source>
        <dbReference type="Proteomes" id="UP000502823"/>
    </source>
</evidence>
<accession>A0A6L2Q9Y9</accession>
<feature type="domain" description="C2H2-type" evidence="6">
    <location>
        <begin position="354"/>
        <end position="381"/>
    </location>
</feature>
<evidence type="ECO:0000256" key="2">
    <source>
        <dbReference type="ARBA" id="ARBA00022737"/>
    </source>
</evidence>
<dbReference type="PANTHER" id="PTHR24408:SF34">
    <property type="entry name" value="ZINC FINGER PROTEIN 672-RELATED"/>
    <property type="match status" value="1"/>
</dbReference>
<gene>
    <name evidence="7" type="ORF">Cfor_08769</name>
</gene>
<keyword evidence="1" id="KW-0479">Metal-binding</keyword>
<protein>
    <recommendedName>
        <fullName evidence="6">C2H2-type domain-containing protein</fullName>
    </recommendedName>
</protein>
<dbReference type="PANTHER" id="PTHR24408">
    <property type="entry name" value="ZINC FINGER PROTEIN"/>
    <property type="match status" value="1"/>
</dbReference>
<dbReference type="InterPro" id="IPR036236">
    <property type="entry name" value="Znf_C2H2_sf"/>
</dbReference>
<reference evidence="8" key="1">
    <citation type="submission" date="2020-01" db="EMBL/GenBank/DDBJ databases">
        <title>Draft genome sequence of the Termite Coptotermes fromosanus.</title>
        <authorList>
            <person name="Itakura S."/>
            <person name="Yosikawa Y."/>
            <person name="Umezawa K."/>
        </authorList>
    </citation>
    <scope>NUCLEOTIDE SEQUENCE [LARGE SCALE GENOMIC DNA]</scope>
</reference>
<proteinExistence type="predicted"/>
<comment type="caution">
    <text evidence="7">The sequence shown here is derived from an EMBL/GenBank/DDBJ whole genome shotgun (WGS) entry which is preliminary data.</text>
</comment>
<evidence type="ECO:0000256" key="4">
    <source>
        <dbReference type="ARBA" id="ARBA00022833"/>
    </source>
</evidence>
<dbReference type="GO" id="GO:0043565">
    <property type="term" value="F:sequence-specific DNA binding"/>
    <property type="evidence" value="ECO:0007669"/>
    <property type="project" value="TreeGrafter"/>
</dbReference>
<sequence>MATSISTANVINFSSDLLVTHSMSNESNGDAAVVIVKEEVVSDEWLLNCDSIEEFYEFADTSLPIDLECSELVKECSILNANEKPKHNPVLVTLLSDSALKSYQQTYKHVENTLNTNSKSTLKLNMIGNEGEIKTCDKHPAHTRSVKVDREKVMQLGPQKSETVESQGSQSGEHQFKCNQCNKTFGHESHQEMHKVGHNQSENCSSSLKQETVTVKEEVLSDGEGSLIYDSFSEYGNTGHTSHPIDTKCLKTEDNSVAPENKTDHGSNVIGVLAGSMLENFNTYNSLKSDVGMNSKSVNQYLGNNRDAVRKCNSHTDCGKFVKLNVKKLKQKLHFETKPMTAPLYAAVRAEHRFKCQECSETFELKSHLVMHEIAHEQYRRYGSFPRYYFSKQLQSDKPIYKCKECNASFELKSRFTLHELSHEKRRTRPCHCRSTSLASASDLCTCVVRACKSCGRRFYASFQLRNWTSCIKCFSPGVSEGKINSSTAVETEDIQVQQVPSNRNRNKMATRKFFPTLDGAKRLCCLCGKMSASVITYGTSWICYDCWNARLKYKNLYSLRNKWSNHHYFCKSVYLEGNDVDDFKTGQHFLLPSAEKPFERSHLRNELITWNQSAWFDDFYKSEDEQEGRKW</sequence>
<keyword evidence="8" id="KW-1185">Reference proteome</keyword>
<dbReference type="GO" id="GO:0005634">
    <property type="term" value="C:nucleus"/>
    <property type="evidence" value="ECO:0007669"/>
    <property type="project" value="TreeGrafter"/>
</dbReference>
<feature type="domain" description="C2H2-type" evidence="6">
    <location>
        <begin position="176"/>
        <end position="203"/>
    </location>
</feature>
<dbReference type="PROSITE" id="PS00028">
    <property type="entry name" value="ZINC_FINGER_C2H2_1"/>
    <property type="match status" value="3"/>
</dbReference>
<name>A0A6L2Q9Y9_COPFO</name>
<keyword evidence="3 5" id="KW-0863">Zinc-finger</keyword>
<keyword evidence="2" id="KW-0677">Repeat</keyword>
<dbReference type="PROSITE" id="PS50157">
    <property type="entry name" value="ZINC_FINGER_C2H2_2"/>
    <property type="match status" value="3"/>
</dbReference>
<dbReference type="EMBL" id="BLKM01001059">
    <property type="protein sequence ID" value="GFG39745.1"/>
    <property type="molecule type" value="Genomic_DNA"/>
</dbReference>
<dbReference type="OrthoDB" id="10643747at2759"/>